<feature type="transmembrane region" description="Helical" evidence="6">
    <location>
        <begin position="112"/>
        <end position="129"/>
    </location>
</feature>
<feature type="transmembrane region" description="Helical" evidence="6">
    <location>
        <begin position="42"/>
        <end position="60"/>
    </location>
</feature>
<feature type="transmembrane region" description="Helical" evidence="6">
    <location>
        <begin position="6"/>
        <end position="22"/>
    </location>
</feature>
<dbReference type="Pfam" id="PF00361">
    <property type="entry name" value="Proton_antipo_M"/>
    <property type="match status" value="1"/>
</dbReference>
<feature type="transmembrane region" description="Helical" evidence="6">
    <location>
        <begin position="242"/>
        <end position="265"/>
    </location>
</feature>
<feature type="transmembrane region" description="Helical" evidence="6">
    <location>
        <begin position="338"/>
        <end position="361"/>
    </location>
</feature>
<sequence length="498" mass="53948">MNTILSLILVVPIVGAALIVLFEQFRNFIAKMKINTDLLQHVFANLTAITVLVLGVYSIFDNSLWNLNTTSDSLLKFGELEAILVSIFAFLVWMAVLFSVDYMKNKKALGNYYGLIFTLLTGLSAVVLASNYFTLFIGWELFGLSGYALVAFDREKRGAVEASLKYFIMSTAGSMFIILATALTYGIYGSVSFDTLHGISKEGAMAGLIVALFVIGFGVTAAMLLLNAWLPDAHSNAPSTISALLSGIVVKAGAFGIYRTLYWAFSGTGNNLLSNTSLVVSWLGILTMIDGNFLVFAQFKRDDIIDLKRILAYSTTVHLGFVVLGLGSGTSVGLTSSFLHIITHSLGKGMLFLLSGLLIAVTSSRDVRNMQGIGRQKPFLGIILTIGLLSLGGIPITGGFVSKLLIFVATLNGNHTYAMNVVLVTFAGINAILALAGYLLLLKYVVFDEPKEEKKEIKIPIFEGVVLSIIAIVLIFIGLWPEKLIELIREAVNALNLF</sequence>
<name>A0A9Y1BJT6_9ARCH</name>
<feature type="transmembrane region" description="Helical" evidence="6">
    <location>
        <begin position="80"/>
        <end position="100"/>
    </location>
</feature>
<feature type="domain" description="NADH:quinone oxidoreductase/Mrp antiporter transmembrane" evidence="7">
    <location>
        <begin position="129"/>
        <end position="423"/>
    </location>
</feature>
<proteinExistence type="predicted"/>
<dbReference type="InterPro" id="IPR003918">
    <property type="entry name" value="NADH_UbQ_OxRdtase"/>
</dbReference>
<evidence type="ECO:0000313" key="8">
    <source>
        <dbReference type="EMBL" id="UJG40162.1"/>
    </source>
</evidence>
<evidence type="ECO:0000256" key="4">
    <source>
        <dbReference type="ARBA" id="ARBA00022989"/>
    </source>
</evidence>
<keyword evidence="5 6" id="KW-0472">Membrane</keyword>
<feature type="transmembrane region" description="Helical" evidence="6">
    <location>
        <begin position="208"/>
        <end position="230"/>
    </location>
</feature>
<feature type="transmembrane region" description="Helical" evidence="6">
    <location>
        <begin position="311"/>
        <end position="332"/>
    </location>
</feature>
<dbReference type="PANTHER" id="PTHR42703">
    <property type="entry name" value="NADH DEHYDROGENASE"/>
    <property type="match status" value="1"/>
</dbReference>
<keyword evidence="4 6" id="KW-1133">Transmembrane helix</keyword>
<dbReference type="GO" id="GO:0008137">
    <property type="term" value="F:NADH dehydrogenase (ubiquinone) activity"/>
    <property type="evidence" value="ECO:0007669"/>
    <property type="project" value="InterPro"/>
</dbReference>
<evidence type="ECO:0000256" key="1">
    <source>
        <dbReference type="ARBA" id="ARBA00004651"/>
    </source>
</evidence>
<feature type="transmembrane region" description="Helical" evidence="6">
    <location>
        <begin position="277"/>
        <end position="299"/>
    </location>
</feature>
<evidence type="ECO:0000256" key="5">
    <source>
        <dbReference type="ARBA" id="ARBA00023136"/>
    </source>
</evidence>
<dbReference type="GO" id="GO:0042773">
    <property type="term" value="P:ATP synthesis coupled electron transport"/>
    <property type="evidence" value="ECO:0007669"/>
    <property type="project" value="InterPro"/>
</dbReference>
<evidence type="ECO:0000256" key="2">
    <source>
        <dbReference type="ARBA" id="ARBA00022475"/>
    </source>
</evidence>
<protein>
    <recommendedName>
        <fullName evidence="7">NADH:quinone oxidoreductase/Mrp antiporter transmembrane domain-containing protein</fullName>
    </recommendedName>
</protein>
<dbReference type="PRINTS" id="PR01437">
    <property type="entry name" value="NUOXDRDTASE4"/>
</dbReference>
<feature type="transmembrane region" description="Helical" evidence="6">
    <location>
        <begin position="164"/>
        <end position="188"/>
    </location>
</feature>
<dbReference type="InterPro" id="IPR050586">
    <property type="entry name" value="CPA3_Na-H_Antiporter_D"/>
</dbReference>
<organism evidence="8">
    <name type="scientific">Candidatus Heimdallarchaeum aukensis</name>
    <dbReference type="NCBI Taxonomy" id="2876573"/>
    <lineage>
        <taxon>Archaea</taxon>
        <taxon>Promethearchaeati</taxon>
        <taxon>Candidatus Heimdallarchaeota</taxon>
        <taxon>Candidatus Heimdallarchaeia (ex Rinke et al. 2021) (nom. nud.)</taxon>
        <taxon>Candidatus Heimdallarchaeales</taxon>
        <taxon>Candidatus Heimdallarchaeaceae</taxon>
        <taxon>Candidatus Heimdallarchaeum</taxon>
    </lineage>
</organism>
<feature type="transmembrane region" description="Helical" evidence="6">
    <location>
        <begin position="461"/>
        <end position="480"/>
    </location>
</feature>
<feature type="transmembrane region" description="Helical" evidence="6">
    <location>
        <begin position="382"/>
        <end position="411"/>
    </location>
</feature>
<dbReference type="InterPro" id="IPR001750">
    <property type="entry name" value="ND/Mrp_TM"/>
</dbReference>
<dbReference type="EMBL" id="CP084166">
    <property type="protein sequence ID" value="UJG40162.1"/>
    <property type="molecule type" value="Genomic_DNA"/>
</dbReference>
<evidence type="ECO:0000259" key="7">
    <source>
        <dbReference type="Pfam" id="PF00361"/>
    </source>
</evidence>
<feature type="transmembrane region" description="Helical" evidence="6">
    <location>
        <begin position="135"/>
        <end position="152"/>
    </location>
</feature>
<reference evidence="8" key="1">
    <citation type="journal article" date="2022" name="Nat. Microbiol.">
        <title>Unique mobile elements and scalable gene flow at the prokaryote-eukaryote boundary revealed by circularized Asgard archaea genomes.</title>
        <authorList>
            <person name="Wu F."/>
            <person name="Speth D.R."/>
            <person name="Philosof A."/>
            <person name="Cremiere A."/>
            <person name="Narayanan A."/>
            <person name="Barco R.A."/>
            <person name="Connon S.A."/>
            <person name="Amend J.P."/>
            <person name="Antoshechkin I.A."/>
            <person name="Orphan V.J."/>
        </authorList>
    </citation>
    <scope>NUCLEOTIDE SEQUENCE</scope>
    <source>
        <strain evidence="8">PM71</strain>
    </source>
</reference>
<gene>
    <name evidence="8" type="ORF">K9W45_10005</name>
</gene>
<dbReference type="PANTHER" id="PTHR42703:SF1">
    <property type="entry name" value="NA(+)_H(+) ANTIPORTER SUBUNIT D1"/>
    <property type="match status" value="1"/>
</dbReference>
<feature type="transmembrane region" description="Helical" evidence="6">
    <location>
        <begin position="417"/>
        <end position="441"/>
    </location>
</feature>
<keyword evidence="3 6" id="KW-0812">Transmembrane</keyword>
<dbReference type="Proteomes" id="UP001201020">
    <property type="component" value="Chromosome"/>
</dbReference>
<accession>A0A9Y1BJT6</accession>
<comment type="subcellular location">
    <subcellularLocation>
        <location evidence="1">Cell membrane</location>
        <topology evidence="1">Multi-pass membrane protein</topology>
    </subcellularLocation>
</comment>
<evidence type="ECO:0000256" key="6">
    <source>
        <dbReference type="SAM" id="Phobius"/>
    </source>
</evidence>
<evidence type="ECO:0000256" key="3">
    <source>
        <dbReference type="ARBA" id="ARBA00022692"/>
    </source>
</evidence>
<dbReference type="AlphaFoldDB" id="A0A9Y1BJT6"/>
<keyword evidence="2" id="KW-1003">Cell membrane</keyword>
<dbReference type="GO" id="GO:0005886">
    <property type="term" value="C:plasma membrane"/>
    <property type="evidence" value="ECO:0007669"/>
    <property type="project" value="UniProtKB-SubCell"/>
</dbReference>